<keyword evidence="2" id="KW-0808">Transferase</keyword>
<dbReference type="PANTHER" id="PTHR43685">
    <property type="entry name" value="GLYCOSYLTRANSFERASE"/>
    <property type="match status" value="1"/>
</dbReference>
<dbReference type="Gene3D" id="3.90.550.10">
    <property type="entry name" value="Spore Coat Polysaccharide Biosynthesis Protein SpsA, Chain A"/>
    <property type="match status" value="1"/>
</dbReference>
<evidence type="ECO:0000313" key="3">
    <source>
        <dbReference type="Proteomes" id="UP000298595"/>
    </source>
</evidence>
<proteinExistence type="predicted"/>
<dbReference type="InterPro" id="IPR029044">
    <property type="entry name" value="Nucleotide-diphossugar_trans"/>
</dbReference>
<dbReference type="RefSeq" id="WP_137116703.1">
    <property type="nucleotide sequence ID" value="NZ_CP032322.1"/>
</dbReference>
<feature type="domain" description="Glycosyltransferase 2-like" evidence="1">
    <location>
        <begin position="9"/>
        <end position="127"/>
    </location>
</feature>
<dbReference type="SUPFAM" id="SSF53448">
    <property type="entry name" value="Nucleotide-diphospho-sugar transferases"/>
    <property type="match status" value="1"/>
</dbReference>
<dbReference type="InterPro" id="IPR001173">
    <property type="entry name" value="Glyco_trans_2-like"/>
</dbReference>
<gene>
    <name evidence="2" type="ORF">D3093_19410</name>
</gene>
<reference evidence="2 3" key="1">
    <citation type="submission" date="2018-09" db="EMBL/GenBank/DDBJ databases">
        <title>Whole genome based analysis of evolution and adaptive divergence in Indian and Brazilian strains of Azospirillum brasilense.</title>
        <authorList>
            <person name="Singh C."/>
            <person name="Tripathi A.K."/>
        </authorList>
    </citation>
    <scope>NUCLEOTIDE SEQUENCE [LARGE SCALE GENOMIC DNA]</scope>
    <source>
        <strain evidence="2 3">MTCC4035</strain>
        <plasmid evidence="2 3">p1</plasmid>
    </source>
</reference>
<evidence type="ECO:0000259" key="1">
    <source>
        <dbReference type="Pfam" id="PF00535"/>
    </source>
</evidence>
<dbReference type="CDD" id="cd00761">
    <property type="entry name" value="Glyco_tranf_GTA_type"/>
    <property type="match status" value="1"/>
</dbReference>
<sequence length="347" mass="38283">MSVISPIVSVVMPVFNVEPFVAQAIRSVLDQNFTDFELLIVDDGSTDSSLSIVRSFSDPRIKVIHQTNRGLAGARNTGIRCASGNLIAFIDSDDLWAEDKLARHVAHLDANPDVGVSYSQSAFIDEAGRPIGLVQRPKLAGVEPVDILTRNPIGNGSAPVIRRAALNEIAFPSPRTGVVEDCFFDESFRQSEDIECWLRIALQTSWRFAGIGRPLTLYRVNAGGLSANLDAQYESWKRAIDKARLYAPDFVAEFEGLARAYQLRYLARRAVRMRDGEKALALVGRALESDASILWKEPRRTLVTVAAAILLAGLPRQTFERIESRAMRGLRFRPTAVRSSDTRAGAL</sequence>
<geneLocation type="plasmid" evidence="2 3">
    <name>p1</name>
</geneLocation>
<evidence type="ECO:0000313" key="2">
    <source>
        <dbReference type="EMBL" id="QCN97411.1"/>
    </source>
</evidence>
<dbReference type="AlphaFoldDB" id="A0A4D8PQG6"/>
<dbReference type="PANTHER" id="PTHR43685:SF2">
    <property type="entry name" value="GLYCOSYLTRANSFERASE 2-LIKE DOMAIN-CONTAINING PROTEIN"/>
    <property type="match status" value="1"/>
</dbReference>
<protein>
    <submittedName>
        <fullName evidence="2">Glycosyltransferase family 2 protein</fullName>
    </submittedName>
</protein>
<keyword evidence="2" id="KW-0614">Plasmid</keyword>
<dbReference type="InterPro" id="IPR050834">
    <property type="entry name" value="Glycosyltransf_2"/>
</dbReference>
<accession>A0A4D8PQG6</accession>
<name>A0A4D8PQG6_9PROT</name>
<dbReference type="Proteomes" id="UP000298595">
    <property type="component" value="Plasmid p1"/>
</dbReference>
<dbReference type="EMBL" id="CP032322">
    <property type="protein sequence ID" value="QCN97411.1"/>
    <property type="molecule type" value="Genomic_DNA"/>
</dbReference>
<organism evidence="2 3">
    <name type="scientific">Azospirillum argentinense</name>
    <dbReference type="NCBI Taxonomy" id="2970906"/>
    <lineage>
        <taxon>Bacteria</taxon>
        <taxon>Pseudomonadati</taxon>
        <taxon>Pseudomonadota</taxon>
        <taxon>Alphaproteobacteria</taxon>
        <taxon>Rhodospirillales</taxon>
        <taxon>Azospirillaceae</taxon>
        <taxon>Azospirillum</taxon>
    </lineage>
</organism>
<dbReference type="KEGG" id="aare:D3093_19410"/>
<dbReference type="Pfam" id="PF00535">
    <property type="entry name" value="Glycos_transf_2"/>
    <property type="match status" value="1"/>
</dbReference>
<dbReference type="GO" id="GO:0016740">
    <property type="term" value="F:transferase activity"/>
    <property type="evidence" value="ECO:0007669"/>
    <property type="project" value="UniProtKB-KW"/>
</dbReference>